<dbReference type="PROSITE" id="PS01220">
    <property type="entry name" value="PBP"/>
    <property type="match status" value="1"/>
</dbReference>
<dbReference type="PANTHER" id="PTHR11362:SF82">
    <property type="entry name" value="PHOSPHATIDYLETHANOLAMINE-BINDING PROTEIN 4"/>
    <property type="match status" value="1"/>
</dbReference>
<dbReference type="OrthoDB" id="2506647at2759"/>
<dbReference type="Gene3D" id="3.90.280.10">
    <property type="entry name" value="PEBP-like"/>
    <property type="match status" value="1"/>
</dbReference>
<evidence type="ECO:0000313" key="2">
    <source>
        <dbReference type="EMBL" id="KAG0585678.1"/>
    </source>
</evidence>
<dbReference type="Proteomes" id="UP000822688">
    <property type="component" value="Chromosome 2"/>
</dbReference>
<dbReference type="InterPro" id="IPR036610">
    <property type="entry name" value="PEBP-like_sf"/>
</dbReference>
<dbReference type="InterPro" id="IPR001858">
    <property type="entry name" value="Phosphatidylethanolamine-bd_CS"/>
</dbReference>
<protein>
    <recommendedName>
        <fullName evidence="4">MFT-like protein</fullName>
    </recommendedName>
</protein>
<dbReference type="EMBL" id="CM026422">
    <property type="protein sequence ID" value="KAG0585678.1"/>
    <property type="molecule type" value="Genomic_DNA"/>
</dbReference>
<evidence type="ECO:0000256" key="1">
    <source>
        <dbReference type="ARBA" id="ARBA00007091"/>
    </source>
</evidence>
<sequence>MARSIDPLVVGKVIGDVIDTFVPSVDMAIHYSTRQVTNGCQMKPSATAQAPEIQLSDSSGENNYYTLVMTDPDAPSPSEPTLREWLHWIVTDIPGNSRGSESASTGFSWIKEQVAPASSSGRELVPYMGPRPPIGIHRYIFVLFKQPSTPFLISPPAVRNNFSTRNFAAHYGLGLPVAATYCNAQKEPGSRRR</sequence>
<keyword evidence="3" id="KW-1185">Reference proteome</keyword>
<evidence type="ECO:0000313" key="3">
    <source>
        <dbReference type="Proteomes" id="UP000822688"/>
    </source>
</evidence>
<dbReference type="SUPFAM" id="SSF49777">
    <property type="entry name" value="PEBP-like"/>
    <property type="match status" value="1"/>
</dbReference>
<reference evidence="2" key="1">
    <citation type="submission" date="2020-06" db="EMBL/GenBank/DDBJ databases">
        <title>WGS assembly of Ceratodon purpureus strain R40.</title>
        <authorList>
            <person name="Carey S.B."/>
            <person name="Jenkins J."/>
            <person name="Shu S."/>
            <person name="Lovell J.T."/>
            <person name="Sreedasyam A."/>
            <person name="Maumus F."/>
            <person name="Tiley G.P."/>
            <person name="Fernandez-Pozo N."/>
            <person name="Barry K."/>
            <person name="Chen C."/>
            <person name="Wang M."/>
            <person name="Lipzen A."/>
            <person name="Daum C."/>
            <person name="Saski C.A."/>
            <person name="Payton A.C."/>
            <person name="Mcbreen J.C."/>
            <person name="Conrad R.E."/>
            <person name="Kollar L.M."/>
            <person name="Olsson S."/>
            <person name="Huttunen S."/>
            <person name="Landis J.B."/>
            <person name="Wickett N.J."/>
            <person name="Johnson M.G."/>
            <person name="Rensing S.A."/>
            <person name="Grimwood J."/>
            <person name="Schmutz J."/>
            <person name="Mcdaniel S.F."/>
        </authorList>
    </citation>
    <scope>NUCLEOTIDE SEQUENCE</scope>
    <source>
        <strain evidence="2">R40</strain>
    </source>
</reference>
<dbReference type="PANTHER" id="PTHR11362">
    <property type="entry name" value="PHOSPHATIDYLETHANOLAMINE-BINDING PROTEIN"/>
    <property type="match status" value="1"/>
</dbReference>
<dbReference type="Pfam" id="PF01161">
    <property type="entry name" value="PBP"/>
    <property type="match status" value="1"/>
</dbReference>
<comment type="caution">
    <text evidence="2">The sequence shown here is derived from an EMBL/GenBank/DDBJ whole genome shotgun (WGS) entry which is preliminary data.</text>
</comment>
<comment type="similarity">
    <text evidence="1">Belongs to the phosphatidylethanolamine-binding protein family.</text>
</comment>
<proteinExistence type="inferred from homology"/>
<dbReference type="InterPro" id="IPR035810">
    <property type="entry name" value="PEBP_euk"/>
</dbReference>
<accession>A0A8T0ISN3</accession>
<dbReference type="CDD" id="cd00866">
    <property type="entry name" value="PEBP_euk"/>
    <property type="match status" value="1"/>
</dbReference>
<gene>
    <name evidence="2" type="ORF">KC19_2G029200</name>
</gene>
<organism evidence="2 3">
    <name type="scientific">Ceratodon purpureus</name>
    <name type="common">Fire moss</name>
    <name type="synonym">Dicranum purpureum</name>
    <dbReference type="NCBI Taxonomy" id="3225"/>
    <lineage>
        <taxon>Eukaryota</taxon>
        <taxon>Viridiplantae</taxon>
        <taxon>Streptophyta</taxon>
        <taxon>Embryophyta</taxon>
        <taxon>Bryophyta</taxon>
        <taxon>Bryophytina</taxon>
        <taxon>Bryopsida</taxon>
        <taxon>Dicranidae</taxon>
        <taxon>Pseudoditrichales</taxon>
        <taxon>Ditrichaceae</taxon>
        <taxon>Ceratodon</taxon>
    </lineage>
</organism>
<dbReference type="InterPro" id="IPR008914">
    <property type="entry name" value="PEBP"/>
</dbReference>
<dbReference type="AlphaFoldDB" id="A0A8T0ISN3"/>
<name>A0A8T0ISN3_CERPU</name>
<evidence type="ECO:0008006" key="4">
    <source>
        <dbReference type="Google" id="ProtNLM"/>
    </source>
</evidence>